<gene>
    <name evidence="3" type="ORF">ATW55_14610</name>
</gene>
<dbReference type="SUPFAM" id="SSF54285">
    <property type="entry name" value="MoaD/ThiS"/>
    <property type="match status" value="1"/>
</dbReference>
<dbReference type="InterPro" id="IPR035985">
    <property type="entry name" value="Ubiquitin-activating_enz"/>
</dbReference>
<dbReference type="InterPro" id="IPR012675">
    <property type="entry name" value="Beta-grasp_dom_sf"/>
</dbReference>
<evidence type="ECO:0000256" key="1">
    <source>
        <dbReference type="ARBA" id="ARBA00009919"/>
    </source>
</evidence>
<dbReference type="Proteomes" id="UP000053557">
    <property type="component" value="Unassembled WGS sequence"/>
</dbReference>
<evidence type="ECO:0000259" key="2">
    <source>
        <dbReference type="Pfam" id="PF00899"/>
    </source>
</evidence>
<dbReference type="GO" id="GO:0016779">
    <property type="term" value="F:nucleotidyltransferase activity"/>
    <property type="evidence" value="ECO:0007669"/>
    <property type="project" value="TreeGrafter"/>
</dbReference>
<dbReference type="SUPFAM" id="SSF69572">
    <property type="entry name" value="Activating enzymes of the ubiquitin-like proteins"/>
    <property type="match status" value="1"/>
</dbReference>
<dbReference type="FunFam" id="3.40.50.720:FF:000080">
    <property type="entry name" value="Thiazole biosynthesis adenylyltransferase ThiF"/>
    <property type="match status" value="1"/>
</dbReference>
<dbReference type="Pfam" id="PF00899">
    <property type="entry name" value="ThiF"/>
    <property type="match status" value="1"/>
</dbReference>
<dbReference type="InterPro" id="IPR000594">
    <property type="entry name" value="ThiF_NAD_FAD-bd"/>
</dbReference>
<evidence type="ECO:0000313" key="4">
    <source>
        <dbReference type="Proteomes" id="UP000053557"/>
    </source>
</evidence>
<feature type="domain" description="THIF-type NAD/FAD binding fold" evidence="2">
    <location>
        <begin position="86"/>
        <end position="320"/>
    </location>
</feature>
<dbReference type="GO" id="GO:0005829">
    <property type="term" value="C:cytosol"/>
    <property type="evidence" value="ECO:0007669"/>
    <property type="project" value="TreeGrafter"/>
</dbReference>
<sequence length="398" mass="43623">MVAVNIPGIVQTAVLVQASTVIEALVEISAQREGVSKRLFQGKHILRPTVIVFLNKERVFDSATPVDDNDTIDVIFAISGGDYTRYSRQIILQDIGYDGHRRIQASKVLVVGAGGLGNPATMYLSAAGIGTLGLIDGDHVEMSNLARQIAFHEGDVGTNKAVTLGKRLSSQFPDTKITVFDEHLTNDNARDIISKFDIVVNGSDNFRTRYVINQVSVELHKTWVDASVIGYDGQLVCFSPGMGCYRCLFGDLPDSGDTCESVGVLGPLCGVFGSLQAAKVLQILGNHDIRTVPSNSLFRINLMSGVADNFSWARDPDCPVCGHEQFVVSVHKSDIETEHYEFFTSLDERSMVLDIDNALGTMSMGIIPVYKVNYQRFLENPNEVIHKSSDRSSYHCIL</sequence>
<dbReference type="InterPro" id="IPR045886">
    <property type="entry name" value="ThiF/MoeB/HesA"/>
</dbReference>
<comment type="caution">
    <text evidence="3">The sequence shown here is derived from an EMBL/GenBank/DDBJ whole genome shotgun (WGS) entry which is preliminary data.</text>
</comment>
<organism evidence="3 4">
    <name type="scientific">Ferroacidibacillus organovorans</name>
    <dbReference type="NCBI Taxonomy" id="1765683"/>
    <lineage>
        <taxon>Bacteria</taxon>
        <taxon>Bacillati</taxon>
        <taxon>Bacillota</taxon>
        <taxon>Bacilli</taxon>
        <taxon>Bacillales</taxon>
        <taxon>Alicyclobacillaceae</taxon>
        <taxon>Ferroacidibacillus</taxon>
    </lineage>
</organism>
<accession>A0A101XTD3</accession>
<dbReference type="CDD" id="cd00757">
    <property type="entry name" value="ThiF_MoeB_HesA_family"/>
    <property type="match status" value="1"/>
</dbReference>
<dbReference type="Gene3D" id="3.10.20.30">
    <property type="match status" value="1"/>
</dbReference>
<reference evidence="3 4" key="1">
    <citation type="submission" date="2015-12" db="EMBL/GenBank/DDBJ databases">
        <title>Draft genome sequence of Acidibacillus ferrooxidans ITV001, isolated from a chalcopyrite acid mine drainage site in Brazil.</title>
        <authorList>
            <person name="Dall'Agnol H."/>
            <person name="Nancucheo I."/>
            <person name="Johnson B."/>
            <person name="Oliveira R."/>
            <person name="Leite L."/>
            <person name="Pylro V."/>
            <person name="Nunes G.L."/>
            <person name="Tzotzos G."/>
            <person name="Fernandes G.R."/>
            <person name="Dutra J."/>
            <person name="Orellana S.C."/>
            <person name="Oliveira G."/>
        </authorList>
    </citation>
    <scope>NUCLEOTIDE SEQUENCE [LARGE SCALE GENOMIC DNA]</scope>
    <source>
        <strain evidence="4">ITV01</strain>
    </source>
</reference>
<dbReference type="GO" id="GO:0008641">
    <property type="term" value="F:ubiquitin-like modifier activating enzyme activity"/>
    <property type="evidence" value="ECO:0007669"/>
    <property type="project" value="InterPro"/>
</dbReference>
<proteinExistence type="inferred from homology"/>
<dbReference type="OrthoDB" id="9800872at2"/>
<dbReference type="InterPro" id="IPR016155">
    <property type="entry name" value="Mopterin_synth/thiamin_S_b"/>
</dbReference>
<protein>
    <recommendedName>
        <fullName evidence="2">THIF-type NAD/FAD binding fold domain-containing protein</fullName>
    </recommendedName>
</protein>
<dbReference type="GO" id="GO:0004792">
    <property type="term" value="F:thiosulfate-cyanide sulfurtransferase activity"/>
    <property type="evidence" value="ECO:0007669"/>
    <property type="project" value="TreeGrafter"/>
</dbReference>
<dbReference type="GO" id="GO:0008146">
    <property type="term" value="F:sulfotransferase activity"/>
    <property type="evidence" value="ECO:0007669"/>
    <property type="project" value="TreeGrafter"/>
</dbReference>
<dbReference type="AlphaFoldDB" id="A0A101XTD3"/>
<dbReference type="PANTHER" id="PTHR10953">
    <property type="entry name" value="UBIQUITIN-ACTIVATING ENZYME E1"/>
    <property type="match status" value="1"/>
</dbReference>
<dbReference type="Gene3D" id="3.40.50.720">
    <property type="entry name" value="NAD(P)-binding Rossmann-like Domain"/>
    <property type="match status" value="1"/>
</dbReference>
<dbReference type="RefSeq" id="WP_067711312.1">
    <property type="nucleotide sequence ID" value="NZ_LPVJ01000004.1"/>
</dbReference>
<evidence type="ECO:0000313" key="3">
    <source>
        <dbReference type="EMBL" id="KUO97227.1"/>
    </source>
</evidence>
<dbReference type="CDD" id="cd17040">
    <property type="entry name" value="Ubl_MoaD_like"/>
    <property type="match status" value="1"/>
</dbReference>
<dbReference type="EMBL" id="LPVJ01000004">
    <property type="protein sequence ID" value="KUO97227.1"/>
    <property type="molecule type" value="Genomic_DNA"/>
</dbReference>
<comment type="similarity">
    <text evidence="1">Belongs to the HesA/MoeB/ThiF family.</text>
</comment>
<name>A0A101XTD3_9BACL</name>
<keyword evidence="4" id="KW-1185">Reference proteome</keyword>
<dbReference type="PANTHER" id="PTHR10953:SF102">
    <property type="entry name" value="ADENYLYLTRANSFERASE AND SULFURTRANSFERASE MOCS3"/>
    <property type="match status" value="1"/>
</dbReference>